<sequence length="104" mass="11754">MLRFVSLAPAFRCLRVHGQLVSRHLAVHKTAAVFSCTVRRCYSPRGVIGDVKLLTLDHGPVNERSNDDKQAFFCLHKVFRPHHETDCCHIISKLITGRKSTSVD</sequence>
<dbReference type="EMBL" id="CM024803">
    <property type="protein sequence ID" value="KAG8010509.1"/>
    <property type="molecule type" value="Genomic_DNA"/>
</dbReference>
<evidence type="ECO:0000313" key="2">
    <source>
        <dbReference type="Proteomes" id="UP000805704"/>
    </source>
</evidence>
<comment type="caution">
    <text evidence="1">The sequence shown here is derived from an EMBL/GenBank/DDBJ whole genome shotgun (WGS) entry which is preliminary data.</text>
</comment>
<name>A0ACB7F8I9_NIBAL</name>
<reference evidence="1" key="1">
    <citation type="submission" date="2020-04" db="EMBL/GenBank/DDBJ databases">
        <title>A chromosome-scale assembly and high-density genetic map of the yellow drum (Nibea albiflora) genome.</title>
        <authorList>
            <person name="Xu D."/>
            <person name="Zhang W."/>
            <person name="Chen R."/>
            <person name="Tan P."/>
            <person name="Wang L."/>
            <person name="Song H."/>
            <person name="Tian L."/>
            <person name="Zhu Q."/>
            <person name="Wang B."/>
        </authorList>
    </citation>
    <scope>NUCLEOTIDE SEQUENCE</scope>
    <source>
        <strain evidence="1">ZJHYS-2018</strain>
    </source>
</reference>
<accession>A0ACB7F8I9</accession>
<proteinExistence type="predicted"/>
<dbReference type="Proteomes" id="UP000805704">
    <property type="component" value="Chromosome 15"/>
</dbReference>
<protein>
    <submittedName>
        <fullName evidence="1">Uncharacterized protein</fullName>
    </submittedName>
</protein>
<organism evidence="1 2">
    <name type="scientific">Nibea albiflora</name>
    <name type="common">Yellow drum</name>
    <name type="synonym">Corvina albiflora</name>
    <dbReference type="NCBI Taxonomy" id="240163"/>
    <lineage>
        <taxon>Eukaryota</taxon>
        <taxon>Metazoa</taxon>
        <taxon>Chordata</taxon>
        <taxon>Craniata</taxon>
        <taxon>Vertebrata</taxon>
        <taxon>Euteleostomi</taxon>
        <taxon>Actinopterygii</taxon>
        <taxon>Neopterygii</taxon>
        <taxon>Teleostei</taxon>
        <taxon>Neoteleostei</taxon>
        <taxon>Acanthomorphata</taxon>
        <taxon>Eupercaria</taxon>
        <taxon>Sciaenidae</taxon>
        <taxon>Nibea</taxon>
    </lineage>
</organism>
<gene>
    <name evidence="1" type="ORF">GBF38_009607</name>
</gene>
<evidence type="ECO:0000313" key="1">
    <source>
        <dbReference type="EMBL" id="KAG8010509.1"/>
    </source>
</evidence>
<keyword evidence="2" id="KW-1185">Reference proteome</keyword>